<keyword evidence="1 2" id="KW-0690">Ribosome biogenesis</keyword>
<gene>
    <name evidence="2 3" type="primary">rbfA</name>
    <name evidence="3" type="ORF">JYT19_00650</name>
</gene>
<dbReference type="PANTHER" id="PTHR33515:SF1">
    <property type="entry name" value="RIBOSOME-BINDING FACTOR A, CHLOROPLASTIC-RELATED"/>
    <property type="match status" value="1"/>
</dbReference>
<sequence length="112" mass="12874">MSFRSQRIGEEIRKVLSKRLIKGLTIPLQGFVTISHVDLSKDLSHANVYYSVYGKKEECEATKEALIKQTKELRKEIGTKLRLRYVPNVKFVLDGTPENAEKINKLLTKNLK</sequence>
<evidence type="ECO:0000256" key="2">
    <source>
        <dbReference type="HAMAP-Rule" id="MF_00003"/>
    </source>
</evidence>
<dbReference type="Gene3D" id="3.30.300.20">
    <property type="match status" value="1"/>
</dbReference>
<name>A0ABS3AWS4_9FIRM</name>
<dbReference type="InterPro" id="IPR015946">
    <property type="entry name" value="KH_dom-like_a/b"/>
</dbReference>
<reference evidence="3" key="1">
    <citation type="submission" date="2021-02" db="EMBL/GenBank/DDBJ databases">
        <title>Activity-based single-cell genomes from oceanic crustal fluid captures similar information to metagenomic and metatranscriptomic surveys with orders of magnitude less sampling.</title>
        <authorList>
            <person name="D'Angelo T.S."/>
            <person name="Orcutt B.N."/>
        </authorList>
    </citation>
    <scope>NUCLEOTIDE SEQUENCE [LARGE SCALE GENOMIC DNA]</scope>
    <source>
        <strain evidence="3">AH-315-E05</strain>
    </source>
</reference>
<dbReference type="EMBL" id="JAFITA010000006">
    <property type="protein sequence ID" value="MBN4077399.1"/>
    <property type="molecule type" value="Genomic_DNA"/>
</dbReference>
<proteinExistence type="inferred from homology"/>
<dbReference type="HAMAP" id="MF_00003">
    <property type="entry name" value="RbfA"/>
    <property type="match status" value="1"/>
</dbReference>
<dbReference type="InterPro" id="IPR000238">
    <property type="entry name" value="RbfA"/>
</dbReference>
<organism evidence="3 4">
    <name type="scientific">Sulfobacillus acidophilus</name>
    <dbReference type="NCBI Taxonomy" id="53633"/>
    <lineage>
        <taxon>Bacteria</taxon>
        <taxon>Bacillati</taxon>
        <taxon>Bacillota</taxon>
        <taxon>Clostridia</taxon>
        <taxon>Eubacteriales</taxon>
        <taxon>Clostridiales Family XVII. Incertae Sedis</taxon>
        <taxon>Sulfobacillus</taxon>
    </lineage>
</organism>
<evidence type="ECO:0000313" key="3">
    <source>
        <dbReference type="EMBL" id="MBN4077399.1"/>
    </source>
</evidence>
<accession>A0ABS3AWS4</accession>
<dbReference type="Proteomes" id="UP000765003">
    <property type="component" value="Unassembled WGS sequence"/>
</dbReference>
<dbReference type="NCBIfam" id="TIGR00082">
    <property type="entry name" value="rbfA"/>
    <property type="match status" value="1"/>
</dbReference>
<comment type="function">
    <text evidence="2">One of several proteins that assist in the late maturation steps of the functional core of the 30S ribosomal subunit. Associates with free 30S ribosomal subunits (but not with 30S subunits that are part of 70S ribosomes or polysomes). Required for efficient processing of 16S rRNA. May interact with the 5'-terminal helix region of 16S rRNA.</text>
</comment>
<evidence type="ECO:0000313" key="4">
    <source>
        <dbReference type="Proteomes" id="UP000765003"/>
    </source>
</evidence>
<dbReference type="InterPro" id="IPR023799">
    <property type="entry name" value="RbfA_dom_sf"/>
</dbReference>
<keyword evidence="2" id="KW-0963">Cytoplasm</keyword>
<evidence type="ECO:0000256" key="1">
    <source>
        <dbReference type="ARBA" id="ARBA00022517"/>
    </source>
</evidence>
<keyword evidence="4" id="KW-1185">Reference proteome</keyword>
<dbReference type="InterPro" id="IPR020053">
    <property type="entry name" value="Ribosome-bd_factorA_CS"/>
</dbReference>
<dbReference type="PROSITE" id="PS01319">
    <property type="entry name" value="RBFA"/>
    <property type="match status" value="1"/>
</dbReference>
<comment type="subcellular location">
    <subcellularLocation>
        <location evidence="2">Cytoplasm</location>
    </subcellularLocation>
</comment>
<comment type="subunit">
    <text evidence="2">Monomer. Binds 30S ribosomal subunits, but not 50S ribosomal subunits or 70S ribosomes.</text>
</comment>
<dbReference type="PANTHER" id="PTHR33515">
    <property type="entry name" value="RIBOSOME-BINDING FACTOR A, CHLOROPLASTIC-RELATED"/>
    <property type="match status" value="1"/>
</dbReference>
<comment type="similarity">
    <text evidence="2">Belongs to the RbfA family.</text>
</comment>
<protein>
    <recommendedName>
        <fullName evidence="2">Ribosome-binding factor A</fullName>
    </recommendedName>
</protein>
<dbReference type="SUPFAM" id="SSF89919">
    <property type="entry name" value="Ribosome-binding factor A, RbfA"/>
    <property type="match status" value="1"/>
</dbReference>
<comment type="caution">
    <text evidence="3">The sequence shown here is derived from an EMBL/GenBank/DDBJ whole genome shotgun (WGS) entry which is preliminary data.</text>
</comment>
<dbReference type="Pfam" id="PF02033">
    <property type="entry name" value="RBFA"/>
    <property type="match status" value="1"/>
</dbReference>